<organism evidence="2 3">
    <name type="scientific">Ancylostoma caninum</name>
    <name type="common">Dog hookworm</name>
    <dbReference type="NCBI Taxonomy" id="29170"/>
    <lineage>
        <taxon>Eukaryota</taxon>
        <taxon>Metazoa</taxon>
        <taxon>Ecdysozoa</taxon>
        <taxon>Nematoda</taxon>
        <taxon>Chromadorea</taxon>
        <taxon>Rhabditida</taxon>
        <taxon>Rhabditina</taxon>
        <taxon>Rhabditomorpha</taxon>
        <taxon>Strongyloidea</taxon>
        <taxon>Ancylostomatidae</taxon>
        <taxon>Ancylostomatinae</taxon>
        <taxon>Ancylostoma</taxon>
    </lineage>
</organism>
<sequence length="128" mass="14288">KETIRTAKTPKKKPGTFKETRVVETSVIETVTREEEGGEAMGTAKEPEKQQEPIQRPKETPVPTAKEPETPSKEELFTAREPEKPPFTKEDSPATVKEPEKPTPSECLAEPAKEAARTPRTPNKKVIR</sequence>
<dbReference type="AlphaFoldDB" id="A0A368EXG5"/>
<feature type="non-terminal residue" evidence="2">
    <location>
        <position position="1"/>
    </location>
</feature>
<feature type="compositionally biased region" description="Basic and acidic residues" evidence="1">
    <location>
        <begin position="66"/>
        <end position="103"/>
    </location>
</feature>
<name>A0A368EXG5_ANCCA</name>
<evidence type="ECO:0000313" key="3">
    <source>
        <dbReference type="Proteomes" id="UP000252519"/>
    </source>
</evidence>
<dbReference type="Proteomes" id="UP000252519">
    <property type="component" value="Unassembled WGS sequence"/>
</dbReference>
<feature type="compositionally biased region" description="Basic and acidic residues" evidence="1">
    <location>
        <begin position="45"/>
        <end position="59"/>
    </location>
</feature>
<gene>
    <name evidence="2" type="ORF">ANCCAN_29831</name>
</gene>
<protein>
    <submittedName>
        <fullName evidence="2">Uncharacterized protein</fullName>
    </submittedName>
</protein>
<feature type="region of interest" description="Disordered" evidence="1">
    <location>
        <begin position="1"/>
        <end position="128"/>
    </location>
</feature>
<comment type="caution">
    <text evidence="2">The sequence shown here is derived from an EMBL/GenBank/DDBJ whole genome shotgun (WGS) entry which is preliminary data.</text>
</comment>
<feature type="non-terminal residue" evidence="2">
    <location>
        <position position="128"/>
    </location>
</feature>
<evidence type="ECO:0000256" key="1">
    <source>
        <dbReference type="SAM" id="MobiDB-lite"/>
    </source>
</evidence>
<keyword evidence="3" id="KW-1185">Reference proteome</keyword>
<reference evidence="2 3" key="1">
    <citation type="submission" date="2014-10" db="EMBL/GenBank/DDBJ databases">
        <title>Draft genome of the hookworm Ancylostoma caninum.</title>
        <authorList>
            <person name="Mitreva M."/>
        </authorList>
    </citation>
    <scope>NUCLEOTIDE SEQUENCE [LARGE SCALE GENOMIC DNA]</scope>
    <source>
        <strain evidence="2 3">Baltimore</strain>
    </source>
</reference>
<accession>A0A368EXG5</accession>
<evidence type="ECO:0000313" key="2">
    <source>
        <dbReference type="EMBL" id="RCN24472.1"/>
    </source>
</evidence>
<dbReference type="OrthoDB" id="5876337at2759"/>
<proteinExistence type="predicted"/>
<dbReference type="EMBL" id="JOJR01019529">
    <property type="protein sequence ID" value="RCN24472.1"/>
    <property type="molecule type" value="Genomic_DNA"/>
</dbReference>